<dbReference type="RefSeq" id="XP_056507795.1">
    <property type="nucleotide sequence ID" value="XM_056659502.1"/>
</dbReference>
<dbReference type="InterPro" id="IPR015915">
    <property type="entry name" value="Kelch-typ_b-propeller"/>
</dbReference>
<dbReference type="Gene3D" id="2.120.10.80">
    <property type="entry name" value="Kelch-type beta propeller"/>
    <property type="match status" value="1"/>
</dbReference>
<feature type="region of interest" description="Disordered" evidence="1">
    <location>
        <begin position="418"/>
        <end position="437"/>
    </location>
</feature>
<evidence type="ECO:0000313" key="4">
    <source>
        <dbReference type="EMBL" id="KAJ5084398.1"/>
    </source>
</evidence>
<evidence type="ECO:0008006" key="6">
    <source>
        <dbReference type="Google" id="ProtNLM"/>
    </source>
</evidence>
<dbReference type="Proteomes" id="UP001141434">
    <property type="component" value="Unassembled WGS sequence"/>
</dbReference>
<feature type="region of interest" description="Disordered" evidence="1">
    <location>
        <begin position="642"/>
        <end position="674"/>
    </location>
</feature>
<evidence type="ECO:0000256" key="2">
    <source>
        <dbReference type="SAM" id="Phobius"/>
    </source>
</evidence>
<keyword evidence="5" id="KW-1185">Reference proteome</keyword>
<feature type="region of interest" description="Disordered" evidence="1">
    <location>
        <begin position="503"/>
        <end position="590"/>
    </location>
</feature>
<reference evidence="4" key="1">
    <citation type="submission" date="2022-11" db="EMBL/GenBank/DDBJ databases">
        <authorList>
            <person name="Petersen C."/>
        </authorList>
    </citation>
    <scope>NUCLEOTIDE SEQUENCE</scope>
    <source>
        <strain evidence="4">IBT 34128</strain>
    </source>
</reference>
<reference evidence="4" key="2">
    <citation type="journal article" date="2023" name="IMA Fungus">
        <title>Comparative genomic study of the Penicillium genus elucidates a diverse pangenome and 15 lateral gene transfer events.</title>
        <authorList>
            <person name="Petersen C."/>
            <person name="Sorensen T."/>
            <person name="Nielsen M.R."/>
            <person name="Sondergaard T.E."/>
            <person name="Sorensen J.L."/>
            <person name="Fitzpatrick D.A."/>
            <person name="Frisvad J.C."/>
            <person name="Nielsen K.L."/>
        </authorList>
    </citation>
    <scope>NUCLEOTIDE SEQUENCE</scope>
    <source>
        <strain evidence="4">IBT 34128</strain>
    </source>
</reference>
<dbReference type="PANTHER" id="PTHR23244">
    <property type="entry name" value="KELCH REPEAT DOMAIN"/>
    <property type="match status" value="1"/>
</dbReference>
<protein>
    <recommendedName>
        <fullName evidence="6">Galactose oxidase/kelch, beta-propeller</fullName>
    </recommendedName>
</protein>
<feature type="chain" id="PRO_5040997632" description="Galactose oxidase/kelch, beta-propeller" evidence="3">
    <location>
        <begin position="28"/>
        <end position="950"/>
    </location>
</feature>
<comment type="caution">
    <text evidence="4">The sequence shown here is derived from an EMBL/GenBank/DDBJ whole genome shotgun (WGS) entry which is preliminary data.</text>
</comment>
<feature type="region of interest" description="Disordered" evidence="1">
    <location>
        <begin position="604"/>
        <end position="630"/>
    </location>
</feature>
<keyword evidence="2" id="KW-0812">Transmembrane</keyword>
<gene>
    <name evidence="4" type="ORF">NUU61_008977</name>
</gene>
<evidence type="ECO:0000256" key="1">
    <source>
        <dbReference type="SAM" id="MobiDB-lite"/>
    </source>
</evidence>
<feature type="compositionally biased region" description="Polar residues" evidence="1">
    <location>
        <begin position="553"/>
        <end position="563"/>
    </location>
</feature>
<feature type="compositionally biased region" description="Basic and acidic residues" evidence="1">
    <location>
        <begin position="573"/>
        <end position="587"/>
    </location>
</feature>
<dbReference type="InterPro" id="IPR011043">
    <property type="entry name" value="Gal_Oxase/kelch_b-propeller"/>
</dbReference>
<proteinExistence type="predicted"/>
<dbReference type="AlphaFoldDB" id="A0A9W9EM49"/>
<evidence type="ECO:0000256" key="3">
    <source>
        <dbReference type="SAM" id="SignalP"/>
    </source>
</evidence>
<feature type="compositionally biased region" description="Basic and acidic residues" evidence="1">
    <location>
        <begin position="642"/>
        <end position="653"/>
    </location>
</feature>
<evidence type="ECO:0000313" key="5">
    <source>
        <dbReference type="Proteomes" id="UP001141434"/>
    </source>
</evidence>
<dbReference type="GeneID" id="81398671"/>
<dbReference type="EMBL" id="JAPMSZ010000011">
    <property type="protein sequence ID" value="KAJ5084398.1"/>
    <property type="molecule type" value="Genomic_DNA"/>
</dbReference>
<dbReference type="PANTHER" id="PTHR23244:SF456">
    <property type="entry name" value="MULTIPLE EPIDERMAL GROWTH FACTOR-LIKE DOMAINS PROTEIN 8"/>
    <property type="match status" value="1"/>
</dbReference>
<dbReference type="OrthoDB" id="205993at2759"/>
<organism evidence="4 5">
    <name type="scientific">Penicillium alfredii</name>
    <dbReference type="NCBI Taxonomy" id="1506179"/>
    <lineage>
        <taxon>Eukaryota</taxon>
        <taxon>Fungi</taxon>
        <taxon>Dikarya</taxon>
        <taxon>Ascomycota</taxon>
        <taxon>Pezizomycotina</taxon>
        <taxon>Eurotiomycetes</taxon>
        <taxon>Eurotiomycetidae</taxon>
        <taxon>Eurotiales</taxon>
        <taxon>Aspergillaceae</taxon>
        <taxon>Penicillium</taxon>
    </lineage>
</organism>
<keyword evidence="3" id="KW-0732">Signal</keyword>
<feature type="region of interest" description="Disordered" evidence="1">
    <location>
        <begin position="930"/>
        <end position="950"/>
    </location>
</feature>
<keyword evidence="2" id="KW-1133">Transmembrane helix</keyword>
<feature type="transmembrane region" description="Helical" evidence="2">
    <location>
        <begin position="445"/>
        <end position="467"/>
    </location>
</feature>
<name>A0A9W9EM49_9EURO</name>
<accession>A0A9W9EM49</accession>
<feature type="compositionally biased region" description="Polar residues" evidence="1">
    <location>
        <begin position="663"/>
        <end position="674"/>
    </location>
</feature>
<feature type="region of interest" description="Disordered" evidence="1">
    <location>
        <begin position="760"/>
        <end position="780"/>
    </location>
</feature>
<keyword evidence="2" id="KW-0472">Membrane</keyword>
<sequence>MDPRPRPKRSRFVLSALLLALLDVAVAIPYTPSSVFLSPKHNDSLAYLFQPSTSAAGKTQFLSLNLSTNINTDSPSYRTLLETTPFQRSDKSSAFIPVIDDHGTVTVYTGDCQSSSENPALWRFNPDNSSATGNGTWEQLPVNPGEGATKPNYLAAGFAFASSNTSDGSMYAFGGMCPFHNTTDQNWISSANYSQAMVVLSPTSSHSTKYNAATTGHRTPPVAEAGMAIVPLPAAYSMASTGKRQDFLFIGGHTQQAFLNMSQLAVFSLPQESWSFVKVNSDTKPKTELVVRDKAAIEPRSGHTAVLSEDGKKVFVLGGWVGDTGIPADPQFAVLELGEEYGGTGEWTWTIPSSQRPGIAKGAGIFGHAAAMLPGGVMMIAGGYSIPKPSSKRATSAAQPNAQVFLYNVTSNNWVSSYSHPSAHSTAPSPASAGSALSSSQKAGLGVGLGLGVPAAIAISLLAWNYYRKRGVRRNRDSQLRELALGAERAHFWGRDDPFQASSIRSSQMSERPDSAKAYPWSENRGHAARPAWKDQGDGSAENTGLLMDAPSPSRNSRPFMNSRSHRLSGYTEYRRSDPVSDIHPIDEREEDEAIFRERLMATIPSGDKPQPSEQSDPFSDTPFATPRSTIFGVGLGPFYTRRKDIGPAEADGRASPAKSDRTSTNLSESSIFSAKTTSQVSQARAILVDRPLSWASSDRHSLEQLAVASTHSKETAHSDLDGFHSLSEKSLSADSYSTAQTTVAQHQAENQSLLFDPIDAIIPPESSPSKLPPASKPKASDWMMQTMRRALTLTRRGAAGQPDANTVRLASGIDRRSTVIGSGPQSNSAGSNIPRRTVSASAELFRRKQGAKDWNASKRMSDGVFGTPRSTRDDLFLGAPGYLGDEQEIDDEDWDIEGAAEGRRVQTTYTVPREKLRVVNATARDMDNISERSISRSNNDLMGTRRVSS</sequence>
<dbReference type="SUPFAM" id="SSF50965">
    <property type="entry name" value="Galactose oxidase, central domain"/>
    <property type="match status" value="1"/>
</dbReference>
<feature type="signal peptide" evidence="3">
    <location>
        <begin position="1"/>
        <end position="27"/>
    </location>
</feature>